<accession>A0ABV6KAN9</accession>
<evidence type="ECO:0000313" key="1">
    <source>
        <dbReference type="EMBL" id="MFC0470379.1"/>
    </source>
</evidence>
<gene>
    <name evidence="1" type="ORF">ACFFHM_07545</name>
</gene>
<proteinExistence type="predicted"/>
<dbReference type="EMBL" id="JBHLUX010000020">
    <property type="protein sequence ID" value="MFC0470379.1"/>
    <property type="molecule type" value="Genomic_DNA"/>
</dbReference>
<sequence>MMNYDPFTKAEVEYRQSEASRSYQEVNFKNDRRMAVANGWLQSFKALFTRKRPCCTYEC</sequence>
<organism evidence="1 2">
    <name type="scientific">Halalkalibacter kiskunsagensis</name>
    <dbReference type="NCBI Taxonomy" id="1548599"/>
    <lineage>
        <taxon>Bacteria</taxon>
        <taxon>Bacillati</taxon>
        <taxon>Bacillota</taxon>
        <taxon>Bacilli</taxon>
        <taxon>Bacillales</taxon>
        <taxon>Bacillaceae</taxon>
        <taxon>Halalkalibacter</taxon>
    </lineage>
</organism>
<evidence type="ECO:0000313" key="2">
    <source>
        <dbReference type="Proteomes" id="UP001589838"/>
    </source>
</evidence>
<comment type="caution">
    <text evidence="1">The sequence shown here is derived from an EMBL/GenBank/DDBJ whole genome shotgun (WGS) entry which is preliminary data.</text>
</comment>
<dbReference type="RefSeq" id="WP_335960277.1">
    <property type="nucleotide sequence ID" value="NZ_JAXBLX010000009.1"/>
</dbReference>
<keyword evidence="2" id="KW-1185">Reference proteome</keyword>
<reference evidence="1 2" key="1">
    <citation type="submission" date="2024-09" db="EMBL/GenBank/DDBJ databases">
        <authorList>
            <person name="Sun Q."/>
            <person name="Mori K."/>
        </authorList>
    </citation>
    <scope>NUCLEOTIDE SEQUENCE [LARGE SCALE GENOMIC DNA]</scope>
    <source>
        <strain evidence="1 2">NCAIM B.02610</strain>
    </source>
</reference>
<protein>
    <submittedName>
        <fullName evidence="1">Uncharacterized protein</fullName>
    </submittedName>
</protein>
<dbReference type="Proteomes" id="UP001589838">
    <property type="component" value="Unassembled WGS sequence"/>
</dbReference>
<name>A0ABV6KAN9_9BACI</name>